<dbReference type="Proteomes" id="UP000015106">
    <property type="component" value="Chromosome 7"/>
</dbReference>
<evidence type="ECO:0000313" key="2">
    <source>
        <dbReference type="EnsemblPlants" id="TuG1812G0700003685.01.T05"/>
    </source>
</evidence>
<protein>
    <submittedName>
        <fullName evidence="2">Uncharacterized protein</fullName>
    </submittedName>
</protein>
<evidence type="ECO:0000256" key="1">
    <source>
        <dbReference type="SAM" id="MobiDB-lite"/>
    </source>
</evidence>
<sequence length="79" mass="9187">MGRCCPWRRRRHRRQWRSTAQWRPALWWTSRWIRWSDVIRASPPDLDGGGEVGSRRDEVPPESSVAALVQGCQDGGAMR</sequence>
<accession>A0A8R7VA73</accession>
<reference evidence="2" key="2">
    <citation type="submission" date="2018-03" db="EMBL/GenBank/DDBJ databases">
        <title>The Triticum urartu genome reveals the dynamic nature of wheat genome evolution.</title>
        <authorList>
            <person name="Ling H."/>
            <person name="Ma B."/>
            <person name="Shi X."/>
            <person name="Liu H."/>
            <person name="Dong L."/>
            <person name="Sun H."/>
            <person name="Cao Y."/>
            <person name="Gao Q."/>
            <person name="Zheng S."/>
            <person name="Li Y."/>
            <person name="Yu Y."/>
            <person name="Du H."/>
            <person name="Qi M."/>
            <person name="Li Y."/>
            <person name="Yu H."/>
            <person name="Cui Y."/>
            <person name="Wang N."/>
            <person name="Chen C."/>
            <person name="Wu H."/>
            <person name="Zhao Y."/>
            <person name="Zhang J."/>
            <person name="Li Y."/>
            <person name="Zhou W."/>
            <person name="Zhang B."/>
            <person name="Hu W."/>
            <person name="Eijk M."/>
            <person name="Tang J."/>
            <person name="Witsenboer H."/>
            <person name="Zhao S."/>
            <person name="Li Z."/>
            <person name="Zhang A."/>
            <person name="Wang D."/>
            <person name="Liang C."/>
        </authorList>
    </citation>
    <scope>NUCLEOTIDE SEQUENCE [LARGE SCALE GENOMIC DNA]</scope>
    <source>
        <strain evidence="2">cv. G1812</strain>
    </source>
</reference>
<evidence type="ECO:0000313" key="3">
    <source>
        <dbReference type="Proteomes" id="UP000015106"/>
    </source>
</evidence>
<proteinExistence type="predicted"/>
<reference evidence="3" key="1">
    <citation type="journal article" date="2013" name="Nature">
        <title>Draft genome of the wheat A-genome progenitor Triticum urartu.</title>
        <authorList>
            <person name="Ling H.Q."/>
            <person name="Zhao S."/>
            <person name="Liu D."/>
            <person name="Wang J."/>
            <person name="Sun H."/>
            <person name="Zhang C."/>
            <person name="Fan H."/>
            <person name="Li D."/>
            <person name="Dong L."/>
            <person name="Tao Y."/>
            <person name="Gao C."/>
            <person name="Wu H."/>
            <person name="Li Y."/>
            <person name="Cui Y."/>
            <person name="Guo X."/>
            <person name="Zheng S."/>
            <person name="Wang B."/>
            <person name="Yu K."/>
            <person name="Liang Q."/>
            <person name="Yang W."/>
            <person name="Lou X."/>
            <person name="Chen J."/>
            <person name="Feng M."/>
            <person name="Jian J."/>
            <person name="Zhang X."/>
            <person name="Luo G."/>
            <person name="Jiang Y."/>
            <person name="Liu J."/>
            <person name="Wang Z."/>
            <person name="Sha Y."/>
            <person name="Zhang B."/>
            <person name="Wu H."/>
            <person name="Tang D."/>
            <person name="Shen Q."/>
            <person name="Xue P."/>
            <person name="Zou S."/>
            <person name="Wang X."/>
            <person name="Liu X."/>
            <person name="Wang F."/>
            <person name="Yang Y."/>
            <person name="An X."/>
            <person name="Dong Z."/>
            <person name="Zhang K."/>
            <person name="Zhang X."/>
            <person name="Luo M.C."/>
            <person name="Dvorak J."/>
            <person name="Tong Y."/>
            <person name="Wang J."/>
            <person name="Yang H."/>
            <person name="Li Z."/>
            <person name="Wang D."/>
            <person name="Zhang A."/>
            <person name="Wang J."/>
        </authorList>
    </citation>
    <scope>NUCLEOTIDE SEQUENCE</scope>
    <source>
        <strain evidence="3">cv. G1812</strain>
    </source>
</reference>
<organism evidence="2 3">
    <name type="scientific">Triticum urartu</name>
    <name type="common">Red wild einkorn</name>
    <name type="synonym">Crithodium urartu</name>
    <dbReference type="NCBI Taxonomy" id="4572"/>
    <lineage>
        <taxon>Eukaryota</taxon>
        <taxon>Viridiplantae</taxon>
        <taxon>Streptophyta</taxon>
        <taxon>Embryophyta</taxon>
        <taxon>Tracheophyta</taxon>
        <taxon>Spermatophyta</taxon>
        <taxon>Magnoliopsida</taxon>
        <taxon>Liliopsida</taxon>
        <taxon>Poales</taxon>
        <taxon>Poaceae</taxon>
        <taxon>BOP clade</taxon>
        <taxon>Pooideae</taxon>
        <taxon>Triticodae</taxon>
        <taxon>Triticeae</taxon>
        <taxon>Triticinae</taxon>
        <taxon>Triticum</taxon>
    </lineage>
</organism>
<name>A0A8R7VA73_TRIUA</name>
<feature type="region of interest" description="Disordered" evidence="1">
    <location>
        <begin position="44"/>
        <end position="79"/>
    </location>
</feature>
<dbReference type="Gramene" id="TuG1812G0700003685.01.T05">
    <property type="protein sequence ID" value="TuG1812G0700003685.01.T05"/>
    <property type="gene ID" value="TuG1812G0700003685.01"/>
</dbReference>
<reference evidence="2" key="3">
    <citation type="submission" date="2022-06" db="UniProtKB">
        <authorList>
            <consortium name="EnsemblPlants"/>
        </authorList>
    </citation>
    <scope>IDENTIFICATION</scope>
</reference>
<dbReference type="AlphaFoldDB" id="A0A8R7VA73"/>
<keyword evidence="3" id="KW-1185">Reference proteome</keyword>
<dbReference type="EnsemblPlants" id="TuG1812G0700003685.01.T05">
    <property type="protein sequence ID" value="TuG1812G0700003685.01.T05"/>
    <property type="gene ID" value="TuG1812G0700003685.01"/>
</dbReference>